<proteinExistence type="predicted"/>
<sequence length="72" mass="8460">MSEPLRQELASYSEALNSYRAQNWTQAQQAFEQLHQQAPDRLLYTLYLERIAHFAQNPPAPDWDGTYTFLTK</sequence>
<organism evidence="1">
    <name type="scientific">mine drainage metagenome</name>
    <dbReference type="NCBI Taxonomy" id="410659"/>
    <lineage>
        <taxon>unclassified sequences</taxon>
        <taxon>metagenomes</taxon>
        <taxon>ecological metagenomes</taxon>
    </lineage>
</organism>
<reference evidence="1" key="1">
    <citation type="submission" date="2016-10" db="EMBL/GenBank/DDBJ databases">
        <title>Sequence of Gallionella enrichment culture.</title>
        <authorList>
            <person name="Poehlein A."/>
            <person name="Muehling M."/>
            <person name="Daniel R."/>
        </authorList>
    </citation>
    <scope>NUCLEOTIDE SEQUENCE</scope>
</reference>
<dbReference type="AlphaFoldDB" id="A0A1J5PDI7"/>
<comment type="caution">
    <text evidence="1">The sequence shown here is derived from an EMBL/GenBank/DDBJ whole genome shotgun (WGS) entry which is preliminary data.</text>
</comment>
<accession>A0A1J5PDI7</accession>
<protein>
    <submittedName>
        <fullName evidence="1">Uncharacterized protein</fullName>
    </submittedName>
</protein>
<dbReference type="EMBL" id="MLJW01004582">
    <property type="protein sequence ID" value="OIQ69697.1"/>
    <property type="molecule type" value="Genomic_DNA"/>
</dbReference>
<evidence type="ECO:0000313" key="1">
    <source>
        <dbReference type="EMBL" id="OIQ69697.1"/>
    </source>
</evidence>
<name>A0A1J5PDI7_9ZZZZ</name>
<gene>
    <name evidence="1" type="ORF">GALL_487000</name>
</gene>